<evidence type="ECO:0000259" key="1">
    <source>
        <dbReference type="Pfam" id="PF05368"/>
    </source>
</evidence>
<dbReference type="Gene3D" id="3.90.25.10">
    <property type="entry name" value="UDP-galactose 4-epimerase, domain 1"/>
    <property type="match status" value="1"/>
</dbReference>
<dbReference type="Gene3D" id="3.40.50.720">
    <property type="entry name" value="NAD(P)-binding Rossmann-like Domain"/>
    <property type="match status" value="1"/>
</dbReference>
<accession>A0A225D642</accession>
<dbReference type="Pfam" id="PF05368">
    <property type="entry name" value="NmrA"/>
    <property type="match status" value="1"/>
</dbReference>
<reference evidence="3" key="1">
    <citation type="submission" date="2017-06" db="EMBL/GenBank/DDBJ databases">
        <title>Genome analysis of Fimbriiglobus ruber SP5, the first member of the order Planctomycetales with confirmed chitinolytic capability.</title>
        <authorList>
            <person name="Ravin N.V."/>
            <person name="Rakitin A.L."/>
            <person name="Ivanova A.A."/>
            <person name="Beletsky A.V."/>
            <person name="Kulichevskaya I.S."/>
            <person name="Mardanov A.V."/>
            <person name="Dedysh S.N."/>
        </authorList>
    </citation>
    <scope>NUCLEOTIDE SEQUENCE [LARGE SCALE GENOMIC DNA]</scope>
    <source>
        <strain evidence="3">SP5</strain>
    </source>
</reference>
<dbReference type="SUPFAM" id="SSF51735">
    <property type="entry name" value="NAD(P)-binding Rossmann-fold domains"/>
    <property type="match status" value="1"/>
</dbReference>
<sequence>MSNQQQRLRFAVTGITGQVGGAVARTLLAAGHTVRAVVRDAEKGKAWAQRGCEVALADVNDAAALQAAFTSVDGVFILLPPTFDPSNGFPEAAATIKALHTALDAVRPSRVVGLSTIGAQAKQTNLLTQLQMLEQSLGRLPVPVAFLRAGWFMENAAWDVEPAATSGIIQSYLQPLDKPFPMVATADVGRVAAELLQQEWTGRKVVELEGPQRITPNELAETFAKVLGQPVRAVAIPRDEWEVLFKKQGMSDPTPRIRMLEGFNEGWIEFEGGETGSIKGSVTLETILRKLVAQQT</sequence>
<comment type="caution">
    <text evidence="2">The sequence shown here is derived from an EMBL/GenBank/DDBJ whole genome shotgun (WGS) entry which is preliminary data.</text>
</comment>
<dbReference type="PANTHER" id="PTHR43162:SF1">
    <property type="entry name" value="PRESTALK A DIFFERENTIATION PROTEIN A"/>
    <property type="match status" value="1"/>
</dbReference>
<organism evidence="2 3">
    <name type="scientific">Fimbriiglobus ruber</name>
    <dbReference type="NCBI Taxonomy" id="1908690"/>
    <lineage>
        <taxon>Bacteria</taxon>
        <taxon>Pseudomonadati</taxon>
        <taxon>Planctomycetota</taxon>
        <taxon>Planctomycetia</taxon>
        <taxon>Gemmatales</taxon>
        <taxon>Gemmataceae</taxon>
        <taxon>Fimbriiglobus</taxon>
    </lineage>
</organism>
<dbReference type="OrthoDB" id="7352262at2"/>
<dbReference type="RefSeq" id="WP_088260298.1">
    <property type="nucleotide sequence ID" value="NZ_NIDE01000019.1"/>
</dbReference>
<dbReference type="InterPro" id="IPR036291">
    <property type="entry name" value="NAD(P)-bd_dom_sf"/>
</dbReference>
<keyword evidence="3" id="KW-1185">Reference proteome</keyword>
<dbReference type="PANTHER" id="PTHR43162">
    <property type="match status" value="1"/>
</dbReference>
<gene>
    <name evidence="2" type="ORF">FRUB_09946</name>
</gene>
<dbReference type="InterPro" id="IPR051604">
    <property type="entry name" value="Ergot_Alk_Oxidoreductase"/>
</dbReference>
<dbReference type="AlphaFoldDB" id="A0A225D642"/>
<proteinExistence type="predicted"/>
<protein>
    <recommendedName>
        <fullName evidence="1">NmrA-like domain-containing protein</fullName>
    </recommendedName>
</protein>
<dbReference type="Proteomes" id="UP000214646">
    <property type="component" value="Unassembled WGS sequence"/>
</dbReference>
<name>A0A225D642_9BACT</name>
<evidence type="ECO:0000313" key="3">
    <source>
        <dbReference type="Proteomes" id="UP000214646"/>
    </source>
</evidence>
<evidence type="ECO:0000313" key="2">
    <source>
        <dbReference type="EMBL" id="OWK35104.1"/>
    </source>
</evidence>
<feature type="domain" description="NmrA-like" evidence="1">
    <location>
        <begin position="10"/>
        <end position="239"/>
    </location>
</feature>
<dbReference type="InterPro" id="IPR008030">
    <property type="entry name" value="NmrA-like"/>
</dbReference>
<dbReference type="EMBL" id="NIDE01000019">
    <property type="protein sequence ID" value="OWK35104.1"/>
    <property type="molecule type" value="Genomic_DNA"/>
</dbReference>